<dbReference type="GO" id="GO:0016020">
    <property type="term" value="C:membrane"/>
    <property type="evidence" value="ECO:0007669"/>
    <property type="project" value="InterPro"/>
</dbReference>
<dbReference type="Proteomes" id="UP000198729">
    <property type="component" value="Unassembled WGS sequence"/>
</dbReference>
<dbReference type="PANTHER" id="PTHR30097:SF4">
    <property type="entry name" value="SLR6042 PROTEIN"/>
    <property type="match status" value="1"/>
</dbReference>
<dbReference type="STRING" id="51642.NSMM_150093"/>
<evidence type="ECO:0000259" key="7">
    <source>
        <dbReference type="Pfam" id="PF25973"/>
    </source>
</evidence>
<dbReference type="InterPro" id="IPR058649">
    <property type="entry name" value="CzcB_C"/>
</dbReference>
<dbReference type="InterPro" id="IPR006143">
    <property type="entry name" value="RND_pump_MFP"/>
</dbReference>
<dbReference type="Pfam" id="PF25893">
    <property type="entry name" value="HH_CzcB"/>
    <property type="match status" value="1"/>
</dbReference>
<evidence type="ECO:0000259" key="8">
    <source>
        <dbReference type="Pfam" id="PF25975"/>
    </source>
</evidence>
<dbReference type="Pfam" id="PF25973">
    <property type="entry name" value="BSH_CzcB"/>
    <property type="match status" value="1"/>
</dbReference>
<keyword evidence="3" id="KW-1133">Transmembrane helix</keyword>
<feature type="domain" description="CzcB-like barrel-sandwich hybrid" evidence="7">
    <location>
        <begin position="196"/>
        <end position="343"/>
    </location>
</feature>
<dbReference type="InterPro" id="IPR058792">
    <property type="entry name" value="Beta-barrel_RND_2"/>
</dbReference>
<keyword evidence="2" id="KW-0813">Transport</keyword>
<evidence type="ECO:0000313" key="9">
    <source>
        <dbReference type="EMBL" id="SCZ84355.1"/>
    </source>
</evidence>
<dbReference type="GO" id="GO:0060003">
    <property type="term" value="P:copper ion export"/>
    <property type="evidence" value="ECO:0007669"/>
    <property type="project" value="TreeGrafter"/>
</dbReference>
<dbReference type="Pfam" id="PF25975">
    <property type="entry name" value="CzcB_C"/>
    <property type="match status" value="1"/>
</dbReference>
<dbReference type="InterPro" id="IPR058647">
    <property type="entry name" value="BSH_CzcB-like"/>
</dbReference>
<evidence type="ECO:0000313" key="10">
    <source>
        <dbReference type="Proteomes" id="UP000198729"/>
    </source>
</evidence>
<dbReference type="PANTHER" id="PTHR30097">
    <property type="entry name" value="CATION EFFLUX SYSTEM PROTEIN CUSB"/>
    <property type="match status" value="1"/>
</dbReference>
<dbReference type="Gene3D" id="1.10.287.470">
    <property type="entry name" value="Helix hairpin bin"/>
    <property type="match status" value="1"/>
</dbReference>
<dbReference type="Pfam" id="PF25971">
    <property type="entry name" value="CzcB_N"/>
    <property type="match status" value="1"/>
</dbReference>
<keyword evidence="3" id="KW-0812">Transmembrane</keyword>
<dbReference type="GO" id="GO:0015679">
    <property type="term" value="P:plasma membrane copper ion transport"/>
    <property type="evidence" value="ECO:0007669"/>
    <property type="project" value="TreeGrafter"/>
</dbReference>
<evidence type="ECO:0000259" key="4">
    <source>
        <dbReference type="Pfam" id="PF25893"/>
    </source>
</evidence>
<dbReference type="InterPro" id="IPR058646">
    <property type="entry name" value="CzcB_N"/>
</dbReference>
<gene>
    <name evidence="9" type="ORF">NSMM_150093</name>
</gene>
<dbReference type="GO" id="GO:0046914">
    <property type="term" value="F:transition metal ion binding"/>
    <property type="evidence" value="ECO:0007669"/>
    <property type="project" value="TreeGrafter"/>
</dbReference>
<feature type="domain" description="CzcB-like C-terminal circularly permuted SH3-like" evidence="8">
    <location>
        <begin position="428"/>
        <end position="488"/>
    </location>
</feature>
<dbReference type="AlphaFoldDB" id="A0A1G5SAY1"/>
<reference evidence="9 10" key="1">
    <citation type="submission" date="2016-10" db="EMBL/GenBank/DDBJ databases">
        <authorList>
            <person name="de Groot N.N."/>
        </authorList>
    </citation>
    <scope>NUCLEOTIDE SEQUENCE [LARGE SCALE GENOMIC DNA]</scope>
    <source>
        <strain evidence="9">1</strain>
    </source>
</reference>
<feature type="domain" description="CusB-like beta-barrel" evidence="5">
    <location>
        <begin position="346"/>
        <end position="421"/>
    </location>
</feature>
<dbReference type="InterPro" id="IPR051909">
    <property type="entry name" value="MFP_Cation_Efflux"/>
</dbReference>
<comment type="similarity">
    <text evidence="1">Belongs to the membrane fusion protein (MFP) (TC 8.A.1) family.</text>
</comment>
<dbReference type="GO" id="GO:0030288">
    <property type="term" value="C:outer membrane-bounded periplasmic space"/>
    <property type="evidence" value="ECO:0007669"/>
    <property type="project" value="TreeGrafter"/>
</dbReference>
<evidence type="ECO:0000256" key="2">
    <source>
        <dbReference type="ARBA" id="ARBA00022448"/>
    </source>
</evidence>
<dbReference type="OrthoDB" id="9768185at2"/>
<evidence type="ECO:0000256" key="1">
    <source>
        <dbReference type="ARBA" id="ARBA00009477"/>
    </source>
</evidence>
<evidence type="ECO:0000259" key="5">
    <source>
        <dbReference type="Pfam" id="PF25954"/>
    </source>
</evidence>
<sequence>MNTTRYLPFVVVILIGIVFAAGVLLLDRSDSLVSAEQASSTTADAAPDAESEKGPKGGLLFAKDKFSLELTIYEKGVPPHFRVYLYESGKPLIPKAANVTIVLSRLGRAAEVYQLSPAAHYLTNDKEVEEPHSFEMVISADYGGRTYRWGHSQIEGRVEMDDTTLASSGVEIATAGPAVIQPKTTLPGEVIFNEHQIVHVIPRLPGMVVTVQAHHGQKMSKGDVLLVIESPALAELRSQYLSARSRLQLAEAVFKREETLWREKITAKQDYLVAKQQWQEARIAMQLAAERLHALGVSPESGWAEKNLARYELRSPIDGIIIDKAAVTGEAVPENKTVFIVADISTVWAAVKVFPSDLHRVHVGQKAVIRADAQDLQQQGTVIYVTTLLDNVTRTAIARVELDNHTEKWRPGMFVKADLLAKAIEVPVAVSLDAIQTLRDSPVVFGRYGDYLEMRPLKLGVSDDKLIEVVEGLSVGEQYAIGNSYAIKAELGKAGASHDH</sequence>
<dbReference type="FunFam" id="2.40.30.170:FF:000010">
    <property type="entry name" value="Efflux RND transporter periplasmic adaptor subunit"/>
    <property type="match status" value="1"/>
</dbReference>
<feature type="transmembrane region" description="Helical" evidence="3">
    <location>
        <begin position="6"/>
        <end position="26"/>
    </location>
</feature>
<dbReference type="RefSeq" id="WP_090283758.1">
    <property type="nucleotide sequence ID" value="NZ_FMWO01000020.1"/>
</dbReference>
<dbReference type="EMBL" id="FMWO01000020">
    <property type="protein sequence ID" value="SCZ84355.1"/>
    <property type="molecule type" value="Genomic_DNA"/>
</dbReference>
<evidence type="ECO:0000259" key="6">
    <source>
        <dbReference type="Pfam" id="PF25971"/>
    </source>
</evidence>
<keyword evidence="10" id="KW-1185">Reference proteome</keyword>
<evidence type="ECO:0000256" key="3">
    <source>
        <dbReference type="SAM" id="Phobius"/>
    </source>
</evidence>
<proteinExistence type="inferred from homology"/>
<dbReference type="GO" id="GO:0022857">
    <property type="term" value="F:transmembrane transporter activity"/>
    <property type="evidence" value="ECO:0007669"/>
    <property type="project" value="InterPro"/>
</dbReference>
<dbReference type="SUPFAM" id="SSF111369">
    <property type="entry name" value="HlyD-like secretion proteins"/>
    <property type="match status" value="1"/>
</dbReference>
<name>A0A1G5SAY1_9PROT</name>
<dbReference type="Pfam" id="PF25954">
    <property type="entry name" value="Beta-barrel_RND_2"/>
    <property type="match status" value="1"/>
</dbReference>
<dbReference type="Gene3D" id="2.40.30.170">
    <property type="match status" value="1"/>
</dbReference>
<dbReference type="NCBIfam" id="TIGR01730">
    <property type="entry name" value="RND_mfp"/>
    <property type="match status" value="1"/>
</dbReference>
<dbReference type="InterPro" id="IPR058648">
    <property type="entry name" value="HH_CzcB-like"/>
</dbReference>
<feature type="domain" description="CzcB-like alpha-helical hairpin" evidence="4">
    <location>
        <begin position="235"/>
        <end position="294"/>
    </location>
</feature>
<organism evidence="9 10">
    <name type="scientific">Nitrosomonas mobilis</name>
    <dbReference type="NCBI Taxonomy" id="51642"/>
    <lineage>
        <taxon>Bacteria</taxon>
        <taxon>Pseudomonadati</taxon>
        <taxon>Pseudomonadota</taxon>
        <taxon>Betaproteobacteria</taxon>
        <taxon>Nitrosomonadales</taxon>
        <taxon>Nitrosomonadaceae</taxon>
        <taxon>Nitrosomonas</taxon>
    </lineage>
</organism>
<keyword evidence="3" id="KW-0472">Membrane</keyword>
<protein>
    <submittedName>
        <fullName evidence="9">Efflux transporter, RND family, MFP subunit</fullName>
    </submittedName>
</protein>
<dbReference type="Gene3D" id="2.40.420.20">
    <property type="match status" value="1"/>
</dbReference>
<accession>A0A1G5SAY1</accession>
<feature type="domain" description="CzcB N-terminal" evidence="6">
    <location>
        <begin position="58"/>
        <end position="149"/>
    </location>
</feature>